<evidence type="ECO:0000313" key="4">
    <source>
        <dbReference type="Proteomes" id="UP000009038"/>
    </source>
</evidence>
<dbReference type="Pfam" id="PF00107">
    <property type="entry name" value="ADH_zinc_N"/>
    <property type="match status" value="1"/>
</dbReference>
<dbReference type="Gene3D" id="3.90.180.10">
    <property type="entry name" value="Medium-chain alcohol dehydrogenases, catalytic domain"/>
    <property type="match status" value="1"/>
</dbReference>
<comment type="caution">
    <text evidence="3">The sequence shown here is derived from an EMBL/GenBank/DDBJ whole genome shotgun (WGS) entry which is preliminary data.</text>
</comment>
<gene>
    <name evidence="3" type="ORF">ASPNIDRAFT_50856</name>
</gene>
<evidence type="ECO:0000259" key="2">
    <source>
        <dbReference type="SMART" id="SM00829"/>
    </source>
</evidence>
<accession>G3XPV9</accession>
<dbReference type="AlphaFoldDB" id="G3XPV9"/>
<dbReference type="OrthoDB" id="809632at2759"/>
<dbReference type="EMBL" id="ACJE01000003">
    <property type="protein sequence ID" value="EHA27308.1"/>
    <property type="molecule type" value="Genomic_DNA"/>
</dbReference>
<reference evidence="3 4" key="1">
    <citation type="journal article" date="2011" name="Genome Res.">
        <title>Comparative genomics of citric-acid-producing Aspergillus niger ATCC 1015 versus enzyme-producing CBS 513.88.</title>
        <authorList>
            <person name="Andersen M.R."/>
            <person name="Salazar M.P."/>
            <person name="Schaap P.J."/>
            <person name="van de Vondervoort P.J."/>
            <person name="Culley D."/>
            <person name="Thykaer J."/>
            <person name="Frisvad J.C."/>
            <person name="Nielsen K.F."/>
            <person name="Albang R."/>
            <person name="Albermann K."/>
            <person name="Berka R.M."/>
            <person name="Braus G.H."/>
            <person name="Braus-Stromeyer S.A."/>
            <person name="Corrochano L.M."/>
            <person name="Dai Z."/>
            <person name="van Dijck P.W."/>
            <person name="Hofmann G."/>
            <person name="Lasure L.L."/>
            <person name="Magnuson J.K."/>
            <person name="Menke H."/>
            <person name="Meijer M."/>
            <person name="Meijer S.L."/>
            <person name="Nielsen J.B."/>
            <person name="Nielsen M.L."/>
            <person name="van Ooyen A.J."/>
            <person name="Pel H.J."/>
            <person name="Poulsen L."/>
            <person name="Samson R.A."/>
            <person name="Stam H."/>
            <person name="Tsang A."/>
            <person name="van den Brink J.M."/>
            <person name="Atkins A."/>
            <person name="Aerts A."/>
            <person name="Shapiro H."/>
            <person name="Pangilinan J."/>
            <person name="Salamov A."/>
            <person name="Lou Y."/>
            <person name="Lindquist E."/>
            <person name="Lucas S."/>
            <person name="Grimwood J."/>
            <person name="Grigoriev I.V."/>
            <person name="Kubicek C.P."/>
            <person name="Martinez D."/>
            <person name="van Peij N.N."/>
            <person name="Roubos J.A."/>
            <person name="Nielsen J."/>
            <person name="Baker S.E."/>
        </authorList>
    </citation>
    <scope>NUCLEOTIDE SEQUENCE [LARGE SCALE GENOMIC DNA]</scope>
    <source>
        <strain evidence="4">ATCC 1015 / CBS 113.46 / FGSC A1144 / LSHB Ac4 / NCTC 3858a / NRRL 328 / USDA 3528.7</strain>
    </source>
</reference>
<name>G3XPV9_ASPNA</name>
<dbReference type="HOGENOM" id="CLU_026673_29_2_1"/>
<dbReference type="InterPro" id="IPR011032">
    <property type="entry name" value="GroES-like_sf"/>
</dbReference>
<dbReference type="GO" id="GO:0016628">
    <property type="term" value="F:oxidoreductase activity, acting on the CH-CH group of donors, NAD or NADP as acceptor"/>
    <property type="evidence" value="ECO:0007669"/>
    <property type="project" value="InterPro"/>
</dbReference>
<protein>
    <submittedName>
        <fullName evidence="3">Dehydrogenase</fullName>
    </submittedName>
</protein>
<feature type="domain" description="Enoyl reductase (ER)" evidence="2">
    <location>
        <begin position="25"/>
        <end position="345"/>
    </location>
</feature>
<dbReference type="InterPro" id="IPR041694">
    <property type="entry name" value="ADH_N_2"/>
</dbReference>
<dbReference type="STRING" id="380704.G3XPV9"/>
<proteinExistence type="predicted"/>
<dbReference type="PANTHER" id="PTHR43205:SF42">
    <property type="entry name" value="ALCOHOL DEHYDROGENASE, ZINC-CONTAINING (AFU_ORTHOLOGUE AFUA_7G04530)"/>
    <property type="match status" value="1"/>
</dbReference>
<dbReference type="Pfam" id="PF16884">
    <property type="entry name" value="ADH_N_2"/>
    <property type="match status" value="1"/>
</dbReference>
<sequence length="358" mass="38605">MTITNRQLIYVKAPTAAIDPSVTTGTFNLKSTTIASKDNVPDDKVLVRIHYLALEPAMRQWLTAKRSYIAPVKIGSIMRGQSIAQVLSVGSSLKSQYKVGDWVIAYSGWQEYAFLGAKEAQKISVPAGCKPTDAMSVLGMTGLTAYFGMMDVGKPKAGDTVVVSGAAGATGMVAGQIAKIQGAKRVIGIAGSKDKCEFLCRELGFDVAINYKDEDWKKQLKEATPEYIDVYFDNVGGEILDACLGRAAQFARFVICGAISQYNVAKPKGPANIMQVIVSISMPYLLATSQNAGLHRYPDALQDLAKWLTQGKIKRKEHIVKGGLESAPQSLVDLYKGVNTGKMMVEVVPAEEGIKAKL</sequence>
<dbReference type="Proteomes" id="UP000009038">
    <property type="component" value="Unassembled WGS sequence"/>
</dbReference>
<dbReference type="SUPFAM" id="SSF51735">
    <property type="entry name" value="NAD(P)-binding Rossmann-fold domains"/>
    <property type="match status" value="1"/>
</dbReference>
<dbReference type="InterPro" id="IPR036291">
    <property type="entry name" value="NAD(P)-bd_dom_sf"/>
</dbReference>
<dbReference type="FunFam" id="3.40.50.720:FF:000121">
    <property type="entry name" value="Prostaglandin reductase 2"/>
    <property type="match status" value="1"/>
</dbReference>
<dbReference type="CDD" id="cd05288">
    <property type="entry name" value="PGDH"/>
    <property type="match status" value="1"/>
</dbReference>
<dbReference type="Gene3D" id="3.40.50.720">
    <property type="entry name" value="NAD(P)-binding Rossmann-like Domain"/>
    <property type="match status" value="1"/>
</dbReference>
<dbReference type="SUPFAM" id="SSF50129">
    <property type="entry name" value="GroES-like"/>
    <property type="match status" value="1"/>
</dbReference>
<keyword evidence="1" id="KW-0560">Oxidoreductase</keyword>
<dbReference type="InterPro" id="IPR013149">
    <property type="entry name" value="ADH-like_C"/>
</dbReference>
<evidence type="ECO:0000256" key="1">
    <source>
        <dbReference type="ARBA" id="ARBA00023002"/>
    </source>
</evidence>
<organism evidence="3 4">
    <name type="scientific">Aspergillus niger (strain ATCC 1015 / CBS 113.46 / FGSC A1144 / LSHB Ac4 / NCTC 3858a / NRRL 328 / USDA 3528.7)</name>
    <dbReference type="NCBI Taxonomy" id="380704"/>
    <lineage>
        <taxon>Eukaryota</taxon>
        <taxon>Fungi</taxon>
        <taxon>Dikarya</taxon>
        <taxon>Ascomycota</taxon>
        <taxon>Pezizomycotina</taxon>
        <taxon>Eurotiomycetes</taxon>
        <taxon>Eurotiomycetidae</taxon>
        <taxon>Eurotiales</taxon>
        <taxon>Aspergillaceae</taxon>
        <taxon>Aspergillus</taxon>
        <taxon>Aspergillus subgen. Circumdati</taxon>
    </lineage>
</organism>
<dbReference type="InterPro" id="IPR045010">
    <property type="entry name" value="MDR_fam"/>
</dbReference>
<dbReference type="InterPro" id="IPR020843">
    <property type="entry name" value="ER"/>
</dbReference>
<evidence type="ECO:0000313" key="3">
    <source>
        <dbReference type="EMBL" id="EHA27308.1"/>
    </source>
</evidence>
<dbReference type="PANTHER" id="PTHR43205">
    <property type="entry name" value="PROSTAGLANDIN REDUCTASE"/>
    <property type="match status" value="1"/>
</dbReference>
<dbReference type="SMART" id="SM00829">
    <property type="entry name" value="PKS_ER"/>
    <property type="match status" value="1"/>
</dbReference>